<dbReference type="AlphaFoldDB" id="A0A183TWQ9"/>
<evidence type="ECO:0000313" key="1">
    <source>
        <dbReference type="EMBL" id="VDM24667.1"/>
    </source>
</evidence>
<sequence>MVEFEDFAHLMGHCRATQKDESFSPNQEVRVRGQLNDVWKIRNDKCRSLKLAAALEKGVSFRDDDVTELYYIFLNYMTYRCIRSRLTMQSKCFAMSLHNAVVAASSLSTIAFLKTPRDDRQTEKLAG</sequence>
<evidence type="ECO:0000313" key="2">
    <source>
        <dbReference type="Proteomes" id="UP000050794"/>
    </source>
</evidence>
<dbReference type="Proteomes" id="UP000050794">
    <property type="component" value="Unassembled WGS sequence"/>
</dbReference>
<accession>A0A183TWQ9</accession>
<reference evidence="1 2" key="2">
    <citation type="submission" date="2018-11" db="EMBL/GenBank/DDBJ databases">
        <authorList>
            <consortium name="Pathogen Informatics"/>
        </authorList>
    </citation>
    <scope>NUCLEOTIDE SEQUENCE [LARGE SCALE GENOMIC DNA]</scope>
</reference>
<evidence type="ECO:0000313" key="3">
    <source>
        <dbReference type="WBParaSite" id="TCNE_0000067801-mRNA-1"/>
    </source>
</evidence>
<gene>
    <name evidence="1" type="ORF">TCNE_LOCUS679</name>
</gene>
<protein>
    <submittedName>
        <fullName evidence="1 3">Uncharacterized protein</fullName>
    </submittedName>
</protein>
<keyword evidence="2" id="KW-1185">Reference proteome</keyword>
<dbReference type="EMBL" id="UYWY01000366">
    <property type="protein sequence ID" value="VDM24667.1"/>
    <property type="molecule type" value="Genomic_DNA"/>
</dbReference>
<organism evidence="2 3">
    <name type="scientific">Toxocara canis</name>
    <name type="common">Canine roundworm</name>
    <dbReference type="NCBI Taxonomy" id="6265"/>
    <lineage>
        <taxon>Eukaryota</taxon>
        <taxon>Metazoa</taxon>
        <taxon>Ecdysozoa</taxon>
        <taxon>Nematoda</taxon>
        <taxon>Chromadorea</taxon>
        <taxon>Rhabditida</taxon>
        <taxon>Spirurina</taxon>
        <taxon>Ascaridomorpha</taxon>
        <taxon>Ascaridoidea</taxon>
        <taxon>Toxocaridae</taxon>
        <taxon>Toxocara</taxon>
    </lineage>
</organism>
<proteinExistence type="predicted"/>
<name>A0A183TWQ9_TOXCA</name>
<dbReference type="WBParaSite" id="TCNE_0000067801-mRNA-1">
    <property type="protein sequence ID" value="TCNE_0000067801-mRNA-1"/>
    <property type="gene ID" value="TCNE_0000067801"/>
</dbReference>
<reference evidence="3" key="1">
    <citation type="submission" date="2016-06" db="UniProtKB">
        <authorList>
            <consortium name="WormBaseParasite"/>
        </authorList>
    </citation>
    <scope>IDENTIFICATION</scope>
</reference>